<evidence type="ECO:0000256" key="2">
    <source>
        <dbReference type="ARBA" id="ARBA00022679"/>
    </source>
</evidence>
<dbReference type="OrthoDB" id="5954793at2759"/>
<proteinExistence type="predicted"/>
<dbReference type="EMBL" id="CADEPI010000018">
    <property type="protein sequence ID" value="CAB3364913.1"/>
    <property type="molecule type" value="Genomic_DNA"/>
</dbReference>
<evidence type="ECO:0000313" key="5">
    <source>
        <dbReference type="Proteomes" id="UP000494165"/>
    </source>
</evidence>
<dbReference type="GO" id="GO:0032259">
    <property type="term" value="P:methylation"/>
    <property type="evidence" value="ECO:0007669"/>
    <property type="project" value="UniProtKB-KW"/>
</dbReference>
<protein>
    <submittedName>
        <fullName evidence="4">Uncharacterized protein</fullName>
    </submittedName>
</protein>
<dbReference type="PANTHER" id="PTHR21008">
    <property type="entry name" value="S-ADENOSYLMETHIONINE SENSOR UPSTREAM OF MTORC1-RELATED"/>
    <property type="match status" value="1"/>
</dbReference>
<comment type="caution">
    <text evidence="4">The sequence shown here is derived from an EMBL/GenBank/DDBJ whole genome shotgun (WGS) entry which is preliminary data.</text>
</comment>
<keyword evidence="3" id="KW-0949">S-adenosyl-L-methionine</keyword>
<evidence type="ECO:0000256" key="1">
    <source>
        <dbReference type="ARBA" id="ARBA00022603"/>
    </source>
</evidence>
<dbReference type="AlphaFoldDB" id="A0A8S1C6K3"/>
<name>A0A8S1C6K3_9INSE</name>
<gene>
    <name evidence="4" type="ORF">CLODIP_2_CD12488</name>
</gene>
<reference evidence="4 5" key="1">
    <citation type="submission" date="2020-04" db="EMBL/GenBank/DDBJ databases">
        <authorList>
            <person name="Alioto T."/>
            <person name="Alioto T."/>
            <person name="Gomez Garrido J."/>
        </authorList>
    </citation>
    <scope>NUCLEOTIDE SEQUENCE [LARGE SCALE GENOMIC DNA]</scope>
</reference>
<dbReference type="PANTHER" id="PTHR21008:SF0">
    <property type="entry name" value="S-ADENOSYLMETHIONINE SENSOR UPSTREAM OF MTORC1"/>
    <property type="match status" value="1"/>
</dbReference>
<dbReference type="GO" id="GO:0008168">
    <property type="term" value="F:methyltransferase activity"/>
    <property type="evidence" value="ECO:0007669"/>
    <property type="project" value="UniProtKB-KW"/>
</dbReference>
<keyword evidence="5" id="KW-1185">Reference proteome</keyword>
<sequence length="284" mass="32154">MASQEHLKLSSFIKEVHHTLRVDAATYGFEAAWSKHCKDLETLKEYAQNMAALAQEHWEQNSKTDFAESRIQWAHSQCLDYYLGGGLRKADEEETKKMSTLLKSPLYSIGEEISELSSGKIKLLDVGSCYNPFASFDIYEVEAIDIAPGERNVKKCDFLNVNISQDKQLEIDSELNHLEEQSFDVVVFSLLLEYFPCAQASECTLDETVESCTGHFGLLEDPEFPKHWATMEQKKCQNLQQFESPASMIVIPQDSKLVQIEPTSSCSVKEAADPAMFDQLPNFE</sequence>
<dbReference type="Pfam" id="PF11968">
    <property type="entry name" value="Bmt2"/>
    <property type="match status" value="1"/>
</dbReference>
<keyword evidence="2" id="KW-0808">Transferase</keyword>
<dbReference type="GO" id="GO:1904262">
    <property type="term" value="P:negative regulation of TORC1 signaling"/>
    <property type="evidence" value="ECO:0007669"/>
    <property type="project" value="TreeGrafter"/>
</dbReference>
<dbReference type="Proteomes" id="UP000494165">
    <property type="component" value="Unassembled WGS sequence"/>
</dbReference>
<keyword evidence="1" id="KW-0489">Methyltransferase</keyword>
<organism evidence="4 5">
    <name type="scientific">Cloeon dipterum</name>
    <dbReference type="NCBI Taxonomy" id="197152"/>
    <lineage>
        <taxon>Eukaryota</taxon>
        <taxon>Metazoa</taxon>
        <taxon>Ecdysozoa</taxon>
        <taxon>Arthropoda</taxon>
        <taxon>Hexapoda</taxon>
        <taxon>Insecta</taxon>
        <taxon>Pterygota</taxon>
        <taxon>Palaeoptera</taxon>
        <taxon>Ephemeroptera</taxon>
        <taxon>Pisciforma</taxon>
        <taxon>Baetidae</taxon>
        <taxon>Cloeon</taxon>
    </lineage>
</organism>
<evidence type="ECO:0000313" key="4">
    <source>
        <dbReference type="EMBL" id="CAB3364913.1"/>
    </source>
</evidence>
<evidence type="ECO:0000256" key="3">
    <source>
        <dbReference type="ARBA" id="ARBA00022691"/>
    </source>
</evidence>
<dbReference type="InterPro" id="IPR021867">
    <property type="entry name" value="Bmt2/SAMTOR"/>
</dbReference>
<accession>A0A8S1C6K3</accession>